<accession>A0A370QU82</accession>
<evidence type="ECO:0000256" key="4">
    <source>
        <dbReference type="ARBA" id="ARBA00022801"/>
    </source>
</evidence>
<dbReference type="EC" id="3.2.1.4" evidence="3"/>
<dbReference type="AlphaFoldDB" id="A0A370QU82"/>
<dbReference type="NCBIfam" id="NF008305">
    <property type="entry name" value="PRK11097.1"/>
    <property type="match status" value="1"/>
</dbReference>
<dbReference type="EMBL" id="QRAP01000003">
    <property type="protein sequence ID" value="RDK92807.1"/>
    <property type="molecule type" value="Genomic_DNA"/>
</dbReference>
<dbReference type="OrthoDB" id="9766708at2"/>
<feature type="signal peptide" evidence="8">
    <location>
        <begin position="1"/>
        <end position="22"/>
    </location>
</feature>
<dbReference type="SUPFAM" id="SSF48208">
    <property type="entry name" value="Six-hairpin glycosidases"/>
    <property type="match status" value="1"/>
</dbReference>
<keyword evidence="4 9" id="KW-0378">Hydrolase</keyword>
<evidence type="ECO:0000313" key="10">
    <source>
        <dbReference type="Proteomes" id="UP000254848"/>
    </source>
</evidence>
<keyword evidence="7" id="KW-0624">Polysaccharide degradation</keyword>
<keyword evidence="6" id="KW-0326">Glycosidase</keyword>
<evidence type="ECO:0000256" key="1">
    <source>
        <dbReference type="ARBA" id="ARBA00000966"/>
    </source>
</evidence>
<organism evidence="9 10">
    <name type="scientific">Enterobacillus tribolii</name>
    <dbReference type="NCBI Taxonomy" id="1487935"/>
    <lineage>
        <taxon>Bacteria</taxon>
        <taxon>Pseudomonadati</taxon>
        <taxon>Pseudomonadota</taxon>
        <taxon>Gammaproteobacteria</taxon>
        <taxon>Enterobacterales</taxon>
        <taxon>Hafniaceae</taxon>
        <taxon>Enterobacillus</taxon>
    </lineage>
</organism>
<dbReference type="PRINTS" id="PR00735">
    <property type="entry name" value="GLHYDRLASE8"/>
</dbReference>
<reference evidence="9 10" key="1">
    <citation type="submission" date="2018-07" db="EMBL/GenBank/DDBJ databases">
        <title>Genomic Encyclopedia of Type Strains, Phase IV (KMG-IV): sequencing the most valuable type-strain genomes for metagenomic binning, comparative biology and taxonomic classification.</title>
        <authorList>
            <person name="Goeker M."/>
        </authorList>
    </citation>
    <scope>NUCLEOTIDE SEQUENCE [LARGE SCALE GENOMIC DNA]</scope>
    <source>
        <strain evidence="9 10">DSM 103736</strain>
    </source>
</reference>
<dbReference type="Proteomes" id="UP000254848">
    <property type="component" value="Unassembled WGS sequence"/>
</dbReference>
<dbReference type="InterPro" id="IPR012341">
    <property type="entry name" value="6hp_glycosidase-like_sf"/>
</dbReference>
<protein>
    <recommendedName>
        <fullName evidence="3">cellulase</fullName>
        <ecNumber evidence="3">3.2.1.4</ecNumber>
    </recommendedName>
</protein>
<gene>
    <name evidence="9" type="ORF">C8D90_103199</name>
</gene>
<evidence type="ECO:0000313" key="9">
    <source>
        <dbReference type="EMBL" id="RDK92807.1"/>
    </source>
</evidence>
<keyword evidence="5" id="KW-0136">Cellulose degradation</keyword>
<keyword evidence="7" id="KW-0119">Carbohydrate metabolism</keyword>
<evidence type="ECO:0000256" key="5">
    <source>
        <dbReference type="ARBA" id="ARBA00023001"/>
    </source>
</evidence>
<evidence type="ECO:0000256" key="8">
    <source>
        <dbReference type="SAM" id="SignalP"/>
    </source>
</evidence>
<dbReference type="InterPro" id="IPR008928">
    <property type="entry name" value="6-hairpin_glycosidase_sf"/>
</dbReference>
<dbReference type="GO" id="GO:0030245">
    <property type="term" value="P:cellulose catabolic process"/>
    <property type="evidence" value="ECO:0007669"/>
    <property type="project" value="UniProtKB-KW"/>
</dbReference>
<evidence type="ECO:0000256" key="7">
    <source>
        <dbReference type="ARBA" id="ARBA00023326"/>
    </source>
</evidence>
<dbReference type="GO" id="GO:0008810">
    <property type="term" value="F:cellulase activity"/>
    <property type="evidence" value="ECO:0007669"/>
    <property type="project" value="UniProtKB-EC"/>
</dbReference>
<dbReference type="RefSeq" id="WP_115457996.1">
    <property type="nucleotide sequence ID" value="NZ_QRAP01000003.1"/>
</dbReference>
<name>A0A370QU82_9GAMM</name>
<feature type="chain" id="PRO_5016926774" description="cellulase" evidence="8">
    <location>
        <begin position="23"/>
        <end position="370"/>
    </location>
</feature>
<dbReference type="InterPro" id="IPR002037">
    <property type="entry name" value="Glyco_hydro_8"/>
</dbReference>
<comment type="caution">
    <text evidence="9">The sequence shown here is derived from an EMBL/GenBank/DDBJ whole genome shotgun (WGS) entry which is preliminary data.</text>
</comment>
<dbReference type="Gene3D" id="1.50.10.10">
    <property type="match status" value="1"/>
</dbReference>
<evidence type="ECO:0000256" key="3">
    <source>
        <dbReference type="ARBA" id="ARBA00012601"/>
    </source>
</evidence>
<keyword evidence="8" id="KW-0732">Signal</keyword>
<comment type="catalytic activity">
    <reaction evidence="1">
        <text>Endohydrolysis of (1-&gt;4)-beta-D-glucosidic linkages in cellulose, lichenin and cereal beta-D-glucans.</text>
        <dbReference type="EC" id="3.2.1.4"/>
    </reaction>
</comment>
<dbReference type="Pfam" id="PF01270">
    <property type="entry name" value="Glyco_hydro_8"/>
    <property type="match status" value="1"/>
</dbReference>
<sequence length="370" mass="41012">MKGIGRGALLLLLVLLPLTSRAAPCAWPAWQAFRQNYVSEQGRVIDTSSPQKITTSEGQSYGLFFALAANDRETFDTLLQWTQDNLARGDLSARLPAWLWGENAQKQWGVLDDNSASDSDLWIAYSLLEAGRLWQVHRYQSLGTLLLQRIAREETADLPGLGVMLLPGRKGFAREGRWTLNPSYQPPQLLARMARYHGPWQAMRAVNQRLLLESSPKGFAPDWIDWVKTQGWQPTAEKHSAGSYNAIRVYLWAGMLADDDPDKAALLQRWQPMAQATARAGVPPESVDTVSGEVSGGGPVGFSAALLPFLHGDPALAVQRQRVAQNPPGGGAYYSSVLTLFGQGWDQQRFRFNSEGELVPQWDRQCVSSH</sequence>
<proteinExistence type="inferred from homology"/>
<evidence type="ECO:0000256" key="6">
    <source>
        <dbReference type="ARBA" id="ARBA00023295"/>
    </source>
</evidence>
<keyword evidence="10" id="KW-1185">Reference proteome</keyword>
<comment type="similarity">
    <text evidence="2">Belongs to the glycosyl hydrolase 8 (cellulase D) family.</text>
</comment>
<evidence type="ECO:0000256" key="2">
    <source>
        <dbReference type="ARBA" id="ARBA00009209"/>
    </source>
</evidence>